<proteinExistence type="predicted"/>
<reference evidence="1 2" key="1">
    <citation type="submission" date="2020-10" db="EMBL/GenBank/DDBJ databases">
        <title>Connecting structure to function with the recovery of over 1000 high-quality activated sludge metagenome-assembled genomes encoding full-length rRNA genes using long-read sequencing.</title>
        <authorList>
            <person name="Singleton C.M."/>
            <person name="Petriglieri F."/>
            <person name="Kristensen J.M."/>
            <person name="Kirkegaard R.H."/>
            <person name="Michaelsen T.Y."/>
            <person name="Andersen M.H."/>
            <person name="Karst S.M."/>
            <person name="Dueholm M.S."/>
            <person name="Nielsen P.H."/>
            <person name="Albertsen M."/>
        </authorList>
    </citation>
    <scope>NUCLEOTIDE SEQUENCE [LARGE SCALE GENOMIC DNA]</scope>
    <source>
        <strain evidence="1">EsbW_18-Q3-R4-48_BATAC.285</strain>
    </source>
</reference>
<dbReference type="AlphaFoldDB" id="A0A935Q2V7"/>
<dbReference type="Proteomes" id="UP000697998">
    <property type="component" value="Unassembled WGS sequence"/>
</dbReference>
<name>A0A935Q2V7_9PROT</name>
<sequence length="111" mass="12320">MPTLNWIGKDAVVRHHQDVPFRLLEPVPELTYAAANRRGTRAAPEGIAFRQTPYGLHLSTTLAVEYKGADRWASAEDDRLIGGLWAALSEGRCRFVMAREKCCDAIDAVLP</sequence>
<organism evidence="1 2">
    <name type="scientific">Candidatus Accumulibacter proximus</name>
    <dbReference type="NCBI Taxonomy" id="2954385"/>
    <lineage>
        <taxon>Bacteria</taxon>
        <taxon>Pseudomonadati</taxon>
        <taxon>Pseudomonadota</taxon>
        <taxon>Betaproteobacteria</taxon>
        <taxon>Candidatus Accumulibacter</taxon>
    </lineage>
</organism>
<comment type="caution">
    <text evidence="1">The sequence shown here is derived from an EMBL/GenBank/DDBJ whole genome shotgun (WGS) entry which is preliminary data.</text>
</comment>
<gene>
    <name evidence="1" type="ORF">IPJ27_19315</name>
</gene>
<accession>A0A935Q2V7</accession>
<evidence type="ECO:0000313" key="1">
    <source>
        <dbReference type="EMBL" id="MBK7676736.1"/>
    </source>
</evidence>
<protein>
    <submittedName>
        <fullName evidence="1">Uncharacterized protein</fullName>
    </submittedName>
</protein>
<dbReference type="EMBL" id="JADJMH010000023">
    <property type="protein sequence ID" value="MBK7676736.1"/>
    <property type="molecule type" value="Genomic_DNA"/>
</dbReference>
<evidence type="ECO:0000313" key="2">
    <source>
        <dbReference type="Proteomes" id="UP000697998"/>
    </source>
</evidence>